<evidence type="ECO:0000256" key="2">
    <source>
        <dbReference type="SAM" id="Phobius"/>
    </source>
</evidence>
<gene>
    <name evidence="3" type="ORF">M9Y10_009518</name>
</gene>
<dbReference type="EMBL" id="JAPFFF010000015">
    <property type="protein sequence ID" value="KAK8866554.1"/>
    <property type="molecule type" value="Genomic_DNA"/>
</dbReference>
<evidence type="ECO:0000313" key="3">
    <source>
        <dbReference type="EMBL" id="KAK8866554.1"/>
    </source>
</evidence>
<evidence type="ECO:0000313" key="4">
    <source>
        <dbReference type="Proteomes" id="UP001470230"/>
    </source>
</evidence>
<comment type="caution">
    <text evidence="3">The sequence shown here is derived from an EMBL/GenBank/DDBJ whole genome shotgun (WGS) entry which is preliminary data.</text>
</comment>
<sequence length="373" mass="44748">MQEESKLLPIFSLFTNSSSSNSIISLFKNFSHHFQSQHQIDFTHIDCLKTDFCTTQAQILEFPSIYIIQGPDYFYWKKIKTDNWTYEINNIMTLDNTLFEIKNDELTNSLDLPKRGGSLFQLTIQYQFKAVYRQFYKFIKYYKIFNSSFICSYDENIQAATITCYYSRNCFNRRRIRPIEVETYFEDNKFSFYHIYNQKELRDFIETSPFAFVIFQNHEQMIDSQEKVYGRFNSQCNKFKFGFIDSSMNKYFMKTFSIENLSQPFIFAINIFKDCYSTFEIDANDTAYNNVYDGINCQRIGRKFNLIPRKPKTTFAMLSFVLTFAFVFAFFYCIATSKRDDPFLEHQYNHESEFSYDEEEENSVQHEKHLKID</sequence>
<keyword evidence="2" id="KW-0472">Membrane</keyword>
<reference evidence="3 4" key="1">
    <citation type="submission" date="2024-04" db="EMBL/GenBank/DDBJ databases">
        <title>Tritrichomonas musculus Genome.</title>
        <authorList>
            <person name="Alves-Ferreira E."/>
            <person name="Grigg M."/>
            <person name="Lorenzi H."/>
            <person name="Galac M."/>
        </authorList>
    </citation>
    <scope>NUCLEOTIDE SEQUENCE [LARGE SCALE GENOMIC DNA]</scope>
    <source>
        <strain evidence="3 4">EAF2021</strain>
    </source>
</reference>
<keyword evidence="4" id="KW-1185">Reference proteome</keyword>
<accession>A0ABR2INS2</accession>
<evidence type="ECO:0000256" key="1">
    <source>
        <dbReference type="SAM" id="MobiDB-lite"/>
    </source>
</evidence>
<feature type="transmembrane region" description="Helical" evidence="2">
    <location>
        <begin position="315"/>
        <end position="335"/>
    </location>
</feature>
<organism evidence="3 4">
    <name type="scientific">Tritrichomonas musculus</name>
    <dbReference type="NCBI Taxonomy" id="1915356"/>
    <lineage>
        <taxon>Eukaryota</taxon>
        <taxon>Metamonada</taxon>
        <taxon>Parabasalia</taxon>
        <taxon>Tritrichomonadida</taxon>
        <taxon>Tritrichomonadidae</taxon>
        <taxon>Tritrichomonas</taxon>
    </lineage>
</organism>
<evidence type="ECO:0008006" key="5">
    <source>
        <dbReference type="Google" id="ProtNLM"/>
    </source>
</evidence>
<dbReference type="Proteomes" id="UP001470230">
    <property type="component" value="Unassembled WGS sequence"/>
</dbReference>
<proteinExistence type="predicted"/>
<keyword evidence="2" id="KW-0812">Transmembrane</keyword>
<keyword evidence="2" id="KW-1133">Transmembrane helix</keyword>
<name>A0ABR2INS2_9EUKA</name>
<feature type="compositionally biased region" description="Basic and acidic residues" evidence="1">
    <location>
        <begin position="363"/>
        <end position="373"/>
    </location>
</feature>
<feature type="region of interest" description="Disordered" evidence="1">
    <location>
        <begin position="354"/>
        <end position="373"/>
    </location>
</feature>
<protein>
    <recommendedName>
        <fullName evidence="5">Transmembrane protein</fullName>
    </recommendedName>
</protein>